<dbReference type="Gene3D" id="1.10.510.10">
    <property type="entry name" value="Transferase(Phosphotransferase) domain 1"/>
    <property type="match status" value="1"/>
</dbReference>
<dbReference type="InterPro" id="IPR000719">
    <property type="entry name" value="Prot_kinase_dom"/>
</dbReference>
<comment type="caution">
    <text evidence="2">The sequence shown here is derived from an EMBL/GenBank/DDBJ whole genome shotgun (WGS) entry which is preliminary data.</text>
</comment>
<dbReference type="Pfam" id="PF00069">
    <property type="entry name" value="Pkinase"/>
    <property type="match status" value="1"/>
</dbReference>
<dbReference type="SMART" id="SM00220">
    <property type="entry name" value="S_TKc"/>
    <property type="match status" value="1"/>
</dbReference>
<reference evidence="2 3" key="1">
    <citation type="submission" date="2024-09" db="EMBL/GenBank/DDBJ databases">
        <title>Rethinking Asexuality: The Enigmatic Case of Functional Sexual Genes in Lepraria (Stereocaulaceae).</title>
        <authorList>
            <person name="Doellman M."/>
            <person name="Sun Y."/>
            <person name="Barcenas-Pena A."/>
            <person name="Lumbsch H.T."/>
            <person name="Grewe F."/>
        </authorList>
    </citation>
    <scope>NUCLEOTIDE SEQUENCE [LARGE SCALE GENOMIC DNA]</scope>
    <source>
        <strain evidence="2 3">Grewe 0041</strain>
    </source>
</reference>
<feature type="domain" description="Protein kinase" evidence="1">
    <location>
        <begin position="1"/>
        <end position="126"/>
    </location>
</feature>
<proteinExistence type="predicted"/>
<dbReference type="PROSITE" id="PS00108">
    <property type="entry name" value="PROTEIN_KINASE_ST"/>
    <property type="match status" value="1"/>
</dbReference>
<keyword evidence="3" id="KW-1185">Reference proteome</keyword>
<name>A0ABR4B7I7_9LECA</name>
<dbReference type="PROSITE" id="PS50011">
    <property type="entry name" value="PROTEIN_KINASE_DOM"/>
    <property type="match status" value="1"/>
</dbReference>
<sequence length="126" mass="14468">MEEKLSERDIREIIIQILHGLKNMHTEGFAHRDLKPANMFVVQNSPSWRVKLGDFGISKCIRGSATALRTTIGTGDYMAPEFFDMVEDDSIDEKSTAYTIAVDLWAVRWIIFKLFTQQVPFPSRET</sequence>
<dbReference type="InterPro" id="IPR011009">
    <property type="entry name" value="Kinase-like_dom_sf"/>
</dbReference>
<organism evidence="2 3">
    <name type="scientific">Lepraria finkii</name>
    <dbReference type="NCBI Taxonomy" id="1340010"/>
    <lineage>
        <taxon>Eukaryota</taxon>
        <taxon>Fungi</taxon>
        <taxon>Dikarya</taxon>
        <taxon>Ascomycota</taxon>
        <taxon>Pezizomycotina</taxon>
        <taxon>Lecanoromycetes</taxon>
        <taxon>OSLEUM clade</taxon>
        <taxon>Lecanoromycetidae</taxon>
        <taxon>Lecanorales</taxon>
        <taxon>Lecanorineae</taxon>
        <taxon>Stereocaulaceae</taxon>
        <taxon>Lepraria</taxon>
    </lineage>
</organism>
<dbReference type="Proteomes" id="UP001590951">
    <property type="component" value="Unassembled WGS sequence"/>
</dbReference>
<accession>A0ABR4B7I7</accession>
<gene>
    <name evidence="2" type="ORF">ABVK25_005756</name>
</gene>
<dbReference type="PANTHER" id="PTHR44167:SF29">
    <property type="entry name" value="SERINE_THREONINE PROTEIN KINASE-43"/>
    <property type="match status" value="1"/>
</dbReference>
<evidence type="ECO:0000313" key="2">
    <source>
        <dbReference type="EMBL" id="KAL2053827.1"/>
    </source>
</evidence>
<dbReference type="SUPFAM" id="SSF56112">
    <property type="entry name" value="Protein kinase-like (PK-like)"/>
    <property type="match status" value="1"/>
</dbReference>
<dbReference type="PANTHER" id="PTHR44167">
    <property type="entry name" value="OVARIAN-SPECIFIC SERINE/THREONINE-PROTEIN KINASE LOK-RELATED"/>
    <property type="match status" value="1"/>
</dbReference>
<evidence type="ECO:0000259" key="1">
    <source>
        <dbReference type="PROSITE" id="PS50011"/>
    </source>
</evidence>
<dbReference type="EMBL" id="JBHFEH010000018">
    <property type="protein sequence ID" value="KAL2053827.1"/>
    <property type="molecule type" value="Genomic_DNA"/>
</dbReference>
<protein>
    <recommendedName>
        <fullName evidence="1">Protein kinase domain-containing protein</fullName>
    </recommendedName>
</protein>
<evidence type="ECO:0000313" key="3">
    <source>
        <dbReference type="Proteomes" id="UP001590951"/>
    </source>
</evidence>
<dbReference type="InterPro" id="IPR008271">
    <property type="entry name" value="Ser/Thr_kinase_AS"/>
</dbReference>